<comment type="subcellular location">
    <subcellularLocation>
        <location evidence="4">Endoplasmic reticulum membrane</location>
        <topology evidence="4">Peripheral membrane protein</topology>
    </subcellularLocation>
    <subcellularLocation>
        <location evidence="3">Microsome membrane</location>
        <topology evidence="3">Peripheral membrane protein</topology>
    </subcellularLocation>
</comment>
<evidence type="ECO:0000256" key="14">
    <source>
        <dbReference type="PIRSR" id="PIRSR602401-1"/>
    </source>
</evidence>
<keyword evidence="9" id="KW-0492">Microsome</keyword>
<name>A0A084VSF1_ANOSI</name>
<keyword evidence="12" id="KW-0503">Monooxygenase</keyword>
<dbReference type="GO" id="GO:0020037">
    <property type="term" value="F:heme binding"/>
    <property type="evidence" value="ECO:0007669"/>
    <property type="project" value="InterPro"/>
</dbReference>
<feature type="binding site" description="axial binding residue" evidence="14">
    <location>
        <position position="878"/>
    </location>
    <ligand>
        <name>heme</name>
        <dbReference type="ChEBI" id="CHEBI:30413"/>
    </ligand>
    <ligandPart>
        <name>Fe</name>
        <dbReference type="ChEBI" id="CHEBI:18248"/>
    </ligandPart>
</feature>
<dbReference type="STRING" id="74873.A0A084VSF1"/>
<keyword evidence="7 14" id="KW-0479">Metal-binding</keyword>
<dbReference type="Gene3D" id="1.10.630.10">
    <property type="entry name" value="Cytochrome P450"/>
    <property type="match status" value="2"/>
</dbReference>
<dbReference type="GO" id="GO:0005789">
    <property type="term" value="C:endoplasmic reticulum membrane"/>
    <property type="evidence" value="ECO:0007669"/>
    <property type="project" value="UniProtKB-SubCell"/>
</dbReference>
<organism evidence="16">
    <name type="scientific">Anopheles sinensis</name>
    <name type="common">Mosquito</name>
    <dbReference type="NCBI Taxonomy" id="74873"/>
    <lineage>
        <taxon>Eukaryota</taxon>
        <taxon>Metazoa</taxon>
        <taxon>Ecdysozoa</taxon>
        <taxon>Arthropoda</taxon>
        <taxon>Hexapoda</taxon>
        <taxon>Insecta</taxon>
        <taxon>Pterygota</taxon>
        <taxon>Neoptera</taxon>
        <taxon>Endopterygota</taxon>
        <taxon>Diptera</taxon>
        <taxon>Nematocera</taxon>
        <taxon>Culicoidea</taxon>
        <taxon>Culicidae</taxon>
        <taxon>Anophelinae</taxon>
        <taxon>Anopheles</taxon>
    </lineage>
</organism>
<evidence type="ECO:0000256" key="11">
    <source>
        <dbReference type="ARBA" id="ARBA00023004"/>
    </source>
</evidence>
<dbReference type="PANTHER" id="PTHR24291:SF203">
    <property type="entry name" value="CYTOCHROME P450 4D1-RELATED"/>
    <property type="match status" value="1"/>
</dbReference>
<comment type="function">
    <text evidence="2">May be involved in the metabolism of insect hormones and in the breakdown of synthetic insecticides.</text>
</comment>
<evidence type="ECO:0000256" key="15">
    <source>
        <dbReference type="SAM" id="Phobius"/>
    </source>
</evidence>
<dbReference type="PRINTS" id="PR00385">
    <property type="entry name" value="P450"/>
</dbReference>
<dbReference type="PRINTS" id="PR00463">
    <property type="entry name" value="EP450I"/>
</dbReference>
<sequence>MVVPMVAVVAALAVAILLGAFGLFRRFGEMLRHAGKLGGPPAYPLIGNGLLFLNKTPAEFLRTIEWLLKKYGNSFRVWLGTQLVILVQDPKDIEALLGSPKYIDKSTEYDFIRPWLGEGLLTSRGRKWHTHRKVITPTFHFKILEQFVEIFDRQSSTFVKVLQPYAEAGKSFDIFPQVTLCALDVICESAMGTKVDAQLNSTSSYVLAVKEITNLIQLRFYDFLIRYDFFFRLSANSRKQKKVIKALHNYTDSVIRGRRQQLEQRATGGSDAGESVGDQDFGIKKRMAFLDMLLQATVDWRPLTDLEIREEVDTFMFEGHDTTTSAISFLLQSLAKNPDVQQKVFEEVRSIVGDDRSQPITLAMLNDMSYLDLVIKETLRLFPSVPMIGRKMLQTTEIIRSGAVQRGTVGREDEPVPVHSVQCGPTELHRSIVDAMFLTVVAGLAIAVAVYVYLAKFSNSLKYSGKLGGPPAYPLIGNGLLFINNTPADFLPTVGRLLQQYGNCVRIWLGTQLLIVILSSNKYIDKSIEYNFIKPWLGEGLLTSTGRKWFAHRKVITPTFHFKILEQFIEIFDQQSSTFVEVLKPYAESGKSFDIFGPVTLCALDVICETAMGTKVNAQLNSDSKYVQAVKEITALVQVRLFHFLIRYDFFYRFSDNRRKTQEALKVLHGYTDSVIRSRREELNRAAQRGGTEIDENANDLGIKKKVAFLDMLLQSKIDGQPLTDLEIREEVDTFMFEGHDTTTSAISFLLQCLAKNPDVQQKVFDEIRSIVGDDRKQPVTMAMLNDMNYLDLVIKETLRLNPSVPMIGRKMMENSNINGKIFPAGSNIIIMPFFLGRDPKNFPNPEKFDPERFNVERSAEKMNPYQYIPFSAGPRNCIGQKFAVAEIKSLVSKVLRNYEILPALGEHKESYVSELILRPGNGVFVRLQPRVY</sequence>
<evidence type="ECO:0000256" key="5">
    <source>
        <dbReference type="ARBA" id="ARBA00010617"/>
    </source>
</evidence>
<evidence type="ECO:0000256" key="7">
    <source>
        <dbReference type="ARBA" id="ARBA00022723"/>
    </source>
</evidence>
<dbReference type="EMBL" id="ATLV01015933">
    <property type="status" value="NOT_ANNOTATED_CDS"/>
    <property type="molecule type" value="Genomic_DNA"/>
</dbReference>
<evidence type="ECO:0000313" key="17">
    <source>
        <dbReference type="EnsemblMetazoa" id="ASIC008424-PA"/>
    </source>
</evidence>
<accession>A0A084VSF1</accession>
<reference evidence="17" key="2">
    <citation type="submission" date="2020-05" db="UniProtKB">
        <authorList>
            <consortium name="EnsemblMetazoa"/>
        </authorList>
    </citation>
    <scope>IDENTIFICATION</scope>
</reference>
<dbReference type="CDD" id="cd20628">
    <property type="entry name" value="CYP4"/>
    <property type="match status" value="2"/>
</dbReference>
<keyword evidence="10" id="KW-0560">Oxidoreductase</keyword>
<dbReference type="VEuPathDB" id="VectorBase:ASIS017132"/>
<dbReference type="Proteomes" id="UP000030765">
    <property type="component" value="Unassembled WGS sequence"/>
</dbReference>
<dbReference type="SUPFAM" id="SSF48264">
    <property type="entry name" value="Cytochrome P450"/>
    <property type="match status" value="2"/>
</dbReference>
<feature type="transmembrane region" description="Helical" evidence="15">
    <location>
        <begin position="435"/>
        <end position="454"/>
    </location>
</feature>
<dbReference type="PANTHER" id="PTHR24291">
    <property type="entry name" value="CYTOCHROME P450 FAMILY 4"/>
    <property type="match status" value="1"/>
</dbReference>
<evidence type="ECO:0000313" key="18">
    <source>
        <dbReference type="Proteomes" id="UP000030765"/>
    </source>
</evidence>
<evidence type="ECO:0000256" key="8">
    <source>
        <dbReference type="ARBA" id="ARBA00022824"/>
    </source>
</evidence>
<dbReference type="OMA" id="GMHINAQ"/>
<evidence type="ECO:0000256" key="4">
    <source>
        <dbReference type="ARBA" id="ARBA00004406"/>
    </source>
</evidence>
<dbReference type="FunFam" id="1.10.630.10:FF:000035">
    <property type="entry name" value="CYtochrome P450 family"/>
    <property type="match status" value="2"/>
</dbReference>
<evidence type="ECO:0000256" key="6">
    <source>
        <dbReference type="ARBA" id="ARBA00022617"/>
    </source>
</evidence>
<evidence type="ECO:0000256" key="12">
    <source>
        <dbReference type="ARBA" id="ARBA00023033"/>
    </source>
</evidence>
<dbReference type="InterPro" id="IPR017972">
    <property type="entry name" value="Cyt_P450_CS"/>
</dbReference>
<dbReference type="InterPro" id="IPR050196">
    <property type="entry name" value="Cytochrome_P450_Monoox"/>
</dbReference>
<dbReference type="PROSITE" id="PS00086">
    <property type="entry name" value="CYTOCHROME_P450"/>
    <property type="match status" value="1"/>
</dbReference>
<evidence type="ECO:0000256" key="2">
    <source>
        <dbReference type="ARBA" id="ARBA00003690"/>
    </source>
</evidence>
<evidence type="ECO:0000256" key="1">
    <source>
        <dbReference type="ARBA" id="ARBA00001971"/>
    </source>
</evidence>
<feature type="transmembrane region" description="Helical" evidence="15">
    <location>
        <begin position="6"/>
        <end position="24"/>
    </location>
</feature>
<evidence type="ECO:0000256" key="10">
    <source>
        <dbReference type="ARBA" id="ARBA00023002"/>
    </source>
</evidence>
<keyword evidence="11 14" id="KW-0408">Iron</keyword>
<reference evidence="16 18" key="1">
    <citation type="journal article" date="2014" name="BMC Genomics">
        <title>Genome sequence of Anopheles sinensis provides insight into genetics basis of mosquito competence for malaria parasites.</title>
        <authorList>
            <person name="Zhou D."/>
            <person name="Zhang D."/>
            <person name="Ding G."/>
            <person name="Shi L."/>
            <person name="Hou Q."/>
            <person name="Ye Y."/>
            <person name="Xu Y."/>
            <person name="Zhou H."/>
            <person name="Xiong C."/>
            <person name="Li S."/>
            <person name="Yu J."/>
            <person name="Hong S."/>
            <person name="Yu X."/>
            <person name="Zou P."/>
            <person name="Chen C."/>
            <person name="Chang X."/>
            <person name="Wang W."/>
            <person name="Lv Y."/>
            <person name="Sun Y."/>
            <person name="Ma L."/>
            <person name="Shen B."/>
            <person name="Zhu C."/>
        </authorList>
    </citation>
    <scope>NUCLEOTIDE SEQUENCE [LARGE SCALE GENOMIC DNA]</scope>
</reference>
<keyword evidence="15" id="KW-1133">Transmembrane helix</keyword>
<comment type="cofactor">
    <cofactor evidence="1 14">
        <name>heme</name>
        <dbReference type="ChEBI" id="CHEBI:30413"/>
    </cofactor>
</comment>
<dbReference type="InterPro" id="IPR036396">
    <property type="entry name" value="Cyt_P450_sf"/>
</dbReference>
<evidence type="ECO:0000256" key="3">
    <source>
        <dbReference type="ARBA" id="ARBA00004174"/>
    </source>
</evidence>
<keyword evidence="18" id="KW-1185">Reference proteome</keyword>
<dbReference type="InterPro" id="IPR001128">
    <property type="entry name" value="Cyt_P450"/>
</dbReference>
<evidence type="ECO:0000256" key="13">
    <source>
        <dbReference type="ARBA" id="ARBA00023136"/>
    </source>
</evidence>
<keyword evidence="13 15" id="KW-0472">Membrane</keyword>
<evidence type="ECO:0000313" key="16">
    <source>
        <dbReference type="EMBL" id="KFB40895.1"/>
    </source>
</evidence>
<dbReference type="OrthoDB" id="1470350at2759"/>
<dbReference type="Pfam" id="PF00067">
    <property type="entry name" value="p450"/>
    <property type="match status" value="2"/>
</dbReference>
<comment type="similarity">
    <text evidence="5">Belongs to the cytochrome P450 family.</text>
</comment>
<keyword evidence="6 14" id="KW-0349">Heme</keyword>
<keyword evidence="15" id="KW-0812">Transmembrane</keyword>
<dbReference type="VEuPathDB" id="VectorBase:ASIC008424"/>
<dbReference type="EMBL" id="KE525044">
    <property type="protein sequence ID" value="KFB40895.1"/>
    <property type="molecule type" value="Genomic_DNA"/>
</dbReference>
<evidence type="ECO:0000256" key="9">
    <source>
        <dbReference type="ARBA" id="ARBA00022848"/>
    </source>
</evidence>
<dbReference type="AlphaFoldDB" id="A0A084VSF1"/>
<dbReference type="InterPro" id="IPR002401">
    <property type="entry name" value="Cyt_P450_E_grp-I"/>
</dbReference>
<dbReference type="GO" id="GO:0016705">
    <property type="term" value="F:oxidoreductase activity, acting on paired donors, with incorporation or reduction of molecular oxygen"/>
    <property type="evidence" value="ECO:0007669"/>
    <property type="project" value="InterPro"/>
</dbReference>
<proteinExistence type="inferred from homology"/>
<keyword evidence="8" id="KW-0256">Endoplasmic reticulum</keyword>
<dbReference type="GO" id="GO:0004497">
    <property type="term" value="F:monooxygenase activity"/>
    <property type="evidence" value="ECO:0007669"/>
    <property type="project" value="UniProtKB-KW"/>
</dbReference>
<dbReference type="EnsemblMetazoa" id="ASIC008424-RA">
    <property type="protein sequence ID" value="ASIC008424-PA"/>
    <property type="gene ID" value="ASIC008424"/>
</dbReference>
<protein>
    <submittedName>
        <fullName evidence="16">AGAP013241-PA-like protein</fullName>
    </submittedName>
</protein>
<dbReference type="GO" id="GO:0005506">
    <property type="term" value="F:iron ion binding"/>
    <property type="evidence" value="ECO:0007669"/>
    <property type="project" value="InterPro"/>
</dbReference>
<gene>
    <name evidence="16" type="ORF">ZHAS_00008424</name>
</gene>